<dbReference type="GO" id="GO:0005634">
    <property type="term" value="C:nucleus"/>
    <property type="evidence" value="ECO:0007669"/>
    <property type="project" value="UniProtKB-SubCell"/>
</dbReference>
<keyword evidence="3" id="KW-0238">DNA-binding</keyword>
<dbReference type="FunFam" id="1.10.10.60:FF:000032">
    <property type="entry name" value="Zinc finger and SCAN domain-containing 20"/>
    <property type="match status" value="1"/>
</dbReference>
<dbReference type="InterPro" id="IPR001005">
    <property type="entry name" value="SANT/Myb"/>
</dbReference>
<feature type="domain" description="Myb-like" evidence="7">
    <location>
        <begin position="56"/>
        <end position="112"/>
    </location>
</feature>
<reference evidence="8 9" key="1">
    <citation type="journal article" date="2023" name="G3 (Bethesda)">
        <title>A chromosome-length genome assembly and annotation of blackberry (Rubus argutus, cv. 'Hillquist').</title>
        <authorList>
            <person name="Bruna T."/>
            <person name="Aryal R."/>
            <person name="Dudchenko O."/>
            <person name="Sargent D.J."/>
            <person name="Mead D."/>
            <person name="Buti M."/>
            <person name="Cavallini A."/>
            <person name="Hytonen T."/>
            <person name="Andres J."/>
            <person name="Pham M."/>
            <person name="Weisz D."/>
            <person name="Mascagni F."/>
            <person name="Usai G."/>
            <person name="Natali L."/>
            <person name="Bassil N."/>
            <person name="Fernandez G.E."/>
            <person name="Lomsadze A."/>
            <person name="Armour M."/>
            <person name="Olukolu B."/>
            <person name="Poorten T."/>
            <person name="Britton C."/>
            <person name="Davik J."/>
            <person name="Ashrafi H."/>
            <person name="Aiden E.L."/>
            <person name="Borodovsky M."/>
            <person name="Worthington M."/>
        </authorList>
    </citation>
    <scope>NUCLEOTIDE SEQUENCE [LARGE SCALE GENOMIC DNA]</scope>
    <source>
        <strain evidence="8">PI 553951</strain>
    </source>
</reference>
<keyword evidence="2" id="KW-0805">Transcription regulation</keyword>
<feature type="compositionally biased region" description="Acidic residues" evidence="6">
    <location>
        <begin position="172"/>
        <end position="184"/>
    </location>
</feature>
<proteinExistence type="predicted"/>
<dbReference type="Proteomes" id="UP001457282">
    <property type="component" value="Unassembled WGS sequence"/>
</dbReference>
<keyword evidence="5" id="KW-0539">Nucleus</keyword>
<gene>
    <name evidence="8" type="ORF">M0R45_028964</name>
</gene>
<keyword evidence="9" id="KW-1185">Reference proteome</keyword>
<organism evidence="8 9">
    <name type="scientific">Rubus argutus</name>
    <name type="common">Southern blackberry</name>
    <dbReference type="NCBI Taxonomy" id="59490"/>
    <lineage>
        <taxon>Eukaryota</taxon>
        <taxon>Viridiplantae</taxon>
        <taxon>Streptophyta</taxon>
        <taxon>Embryophyta</taxon>
        <taxon>Tracheophyta</taxon>
        <taxon>Spermatophyta</taxon>
        <taxon>Magnoliopsida</taxon>
        <taxon>eudicotyledons</taxon>
        <taxon>Gunneridae</taxon>
        <taxon>Pentapetalae</taxon>
        <taxon>rosids</taxon>
        <taxon>fabids</taxon>
        <taxon>Rosales</taxon>
        <taxon>Rosaceae</taxon>
        <taxon>Rosoideae</taxon>
        <taxon>Rosoideae incertae sedis</taxon>
        <taxon>Rubus</taxon>
    </lineage>
</organism>
<name>A0AAW1W6Q2_RUBAR</name>
<dbReference type="InterPro" id="IPR009057">
    <property type="entry name" value="Homeodomain-like_sf"/>
</dbReference>
<protein>
    <recommendedName>
        <fullName evidence="7">Myb-like domain-containing protein</fullName>
    </recommendedName>
</protein>
<comment type="subcellular location">
    <subcellularLocation>
        <location evidence="1">Nucleus</location>
    </subcellularLocation>
</comment>
<dbReference type="GO" id="GO:0003677">
    <property type="term" value="F:DNA binding"/>
    <property type="evidence" value="ECO:0007669"/>
    <property type="project" value="UniProtKB-KW"/>
</dbReference>
<dbReference type="SMART" id="SM00717">
    <property type="entry name" value="SANT"/>
    <property type="match status" value="1"/>
</dbReference>
<dbReference type="Pfam" id="PF13837">
    <property type="entry name" value="Myb_DNA-bind_4"/>
    <property type="match status" value="1"/>
</dbReference>
<sequence>MDGHYPHHLHPQQQQELHQFQLQQQFQVLPPPQQHHHHLSPPITVHVDASDRFPQWSIQETKELITIRAELDQTFMETKRNKQLWEVIATKMKDKGHNRSAEQCKCKWKNLVTRYKGCETAEAEAMRQQFPFFNDLATIMATRDQRMVWAEADGSGAASGSKKKAAATSLSSDEDEEDNEDSEEAGEKVIAARKKKKVMKMGNIGSSSASGMGVVGNNVKEILDDFMRQQLQLDMQWREEFQARENERRLREFEWRQTMEALENERLMMERSWREREEQRRMREEARAEKRDALLTALLDKLNRGDM</sequence>
<keyword evidence="4" id="KW-0804">Transcription</keyword>
<accession>A0AAW1W6Q2</accession>
<evidence type="ECO:0000256" key="5">
    <source>
        <dbReference type="ARBA" id="ARBA00023242"/>
    </source>
</evidence>
<evidence type="ECO:0000256" key="3">
    <source>
        <dbReference type="ARBA" id="ARBA00023125"/>
    </source>
</evidence>
<dbReference type="EMBL" id="JBEDUW010000006">
    <property type="protein sequence ID" value="KAK9920409.1"/>
    <property type="molecule type" value="Genomic_DNA"/>
</dbReference>
<dbReference type="CDD" id="cd12203">
    <property type="entry name" value="GT1"/>
    <property type="match status" value="1"/>
</dbReference>
<evidence type="ECO:0000256" key="4">
    <source>
        <dbReference type="ARBA" id="ARBA00023163"/>
    </source>
</evidence>
<dbReference type="AlphaFoldDB" id="A0AAW1W6Q2"/>
<evidence type="ECO:0000256" key="6">
    <source>
        <dbReference type="SAM" id="MobiDB-lite"/>
    </source>
</evidence>
<evidence type="ECO:0000313" key="9">
    <source>
        <dbReference type="Proteomes" id="UP001457282"/>
    </source>
</evidence>
<evidence type="ECO:0000259" key="7">
    <source>
        <dbReference type="PROSITE" id="PS50090"/>
    </source>
</evidence>
<dbReference type="SUPFAM" id="SSF46689">
    <property type="entry name" value="Homeodomain-like"/>
    <property type="match status" value="1"/>
</dbReference>
<dbReference type="Gene3D" id="1.10.10.60">
    <property type="entry name" value="Homeodomain-like"/>
    <property type="match status" value="1"/>
</dbReference>
<dbReference type="InterPro" id="IPR044822">
    <property type="entry name" value="Myb_DNA-bind_4"/>
</dbReference>
<feature type="region of interest" description="Disordered" evidence="6">
    <location>
        <begin position="152"/>
        <end position="187"/>
    </location>
</feature>
<dbReference type="GO" id="GO:0006355">
    <property type="term" value="P:regulation of DNA-templated transcription"/>
    <property type="evidence" value="ECO:0007669"/>
    <property type="project" value="UniProtKB-ARBA"/>
</dbReference>
<dbReference type="PROSITE" id="PS50090">
    <property type="entry name" value="MYB_LIKE"/>
    <property type="match status" value="1"/>
</dbReference>
<feature type="compositionally biased region" description="Low complexity" evidence="6">
    <location>
        <begin position="152"/>
        <end position="171"/>
    </location>
</feature>
<comment type="caution">
    <text evidence="8">The sequence shown here is derived from an EMBL/GenBank/DDBJ whole genome shotgun (WGS) entry which is preliminary data.</text>
</comment>
<evidence type="ECO:0000256" key="1">
    <source>
        <dbReference type="ARBA" id="ARBA00004123"/>
    </source>
</evidence>
<evidence type="ECO:0000313" key="8">
    <source>
        <dbReference type="EMBL" id="KAK9920409.1"/>
    </source>
</evidence>
<dbReference type="PANTHER" id="PTHR21654">
    <property type="entry name" value="FI21293P1"/>
    <property type="match status" value="1"/>
</dbReference>
<evidence type="ECO:0000256" key="2">
    <source>
        <dbReference type="ARBA" id="ARBA00023015"/>
    </source>
</evidence>
<dbReference type="PANTHER" id="PTHR21654:SF66">
    <property type="entry name" value="TRIHELIX TRANSCRIPTION FACTOR GT-3B"/>
    <property type="match status" value="1"/>
</dbReference>